<proteinExistence type="predicted"/>
<protein>
    <recommendedName>
        <fullName evidence="4">Secreted protein</fullName>
    </recommendedName>
</protein>
<dbReference type="Proteomes" id="UP001202244">
    <property type="component" value="Chromosome"/>
</dbReference>
<evidence type="ECO:0000256" key="1">
    <source>
        <dbReference type="SAM" id="SignalP"/>
    </source>
</evidence>
<name>A0ABY3Y0E6_9ACTN</name>
<reference evidence="2 3" key="1">
    <citation type="journal article" date="2023" name="Microbiol. Spectr.">
        <title>Synergy between Genome Mining, Metabolomics, and Bioinformatics Uncovers Antibacterial Chlorinated Carbazole Alkaloids and Their Biosynthetic Gene Cluster from Streptomyces tubbatahanensis sp. nov., a Novel Actinomycete Isolated from Sulu Sea, Philippines.</title>
        <authorList>
            <person name="Tenebro C.P."/>
            <person name="Trono D.J.V.L."/>
            <person name="Balida L.A.P."/>
            <person name="Bayog L.K.A."/>
            <person name="Bruna J.R."/>
            <person name="Sabido E.M."/>
            <person name="Caspe D.P.C."/>
            <person name="de Los Santos E.L.C."/>
            <person name="Saludes J.P."/>
            <person name="Dalisay D.S."/>
        </authorList>
    </citation>
    <scope>NUCLEOTIDE SEQUENCE [LARGE SCALE GENOMIC DNA]</scope>
    <source>
        <strain evidence="2 3">DSD3025</strain>
    </source>
</reference>
<gene>
    <name evidence="2" type="ORF">MMF93_30380</name>
</gene>
<feature type="chain" id="PRO_5046014346" description="Secreted protein" evidence="1">
    <location>
        <begin position="29"/>
        <end position="149"/>
    </location>
</feature>
<keyword evidence="3" id="KW-1185">Reference proteome</keyword>
<sequence>MNRSVFMTGTAALFAAGLLAATPSIATAGDDAGSPGAGSVAARTAAGSAHGSDYSIQGTCGDDYDIDVGPPSGIRARAGGSLWCSKGKIHFDGWVKDVRADGKCAQVYGNVGNKSFSTSVCGKGDKKETHPAGKGSTAHIYLRTFKSGS</sequence>
<accession>A0ABY3Y0E6</accession>
<feature type="signal peptide" evidence="1">
    <location>
        <begin position="1"/>
        <end position="28"/>
    </location>
</feature>
<evidence type="ECO:0000313" key="3">
    <source>
        <dbReference type="Proteomes" id="UP001202244"/>
    </source>
</evidence>
<dbReference type="RefSeq" id="WP_242756369.1">
    <property type="nucleotide sequence ID" value="NZ_CP093846.1"/>
</dbReference>
<dbReference type="EMBL" id="CP093846">
    <property type="protein sequence ID" value="UNT00292.1"/>
    <property type="molecule type" value="Genomic_DNA"/>
</dbReference>
<keyword evidence="1" id="KW-0732">Signal</keyword>
<evidence type="ECO:0000313" key="2">
    <source>
        <dbReference type="EMBL" id="UNT00292.1"/>
    </source>
</evidence>
<evidence type="ECO:0008006" key="4">
    <source>
        <dbReference type="Google" id="ProtNLM"/>
    </source>
</evidence>
<organism evidence="2 3">
    <name type="scientific">Streptomyces tubbatahanensis</name>
    <dbReference type="NCBI Taxonomy" id="2923272"/>
    <lineage>
        <taxon>Bacteria</taxon>
        <taxon>Bacillati</taxon>
        <taxon>Actinomycetota</taxon>
        <taxon>Actinomycetes</taxon>
        <taxon>Kitasatosporales</taxon>
        <taxon>Streptomycetaceae</taxon>
        <taxon>Streptomyces</taxon>
    </lineage>
</organism>